<sequence>MEGSLDIRLNIPLSDMAFLDKVAKSRGWLMSTDKSESVGDLDLEKRKKLERVDKLFGALSKSKAEDWKSEKETYLRKKYL</sequence>
<name>A0AB33IUV5_9BACT</name>
<dbReference type="AlphaFoldDB" id="A0AB33IUV5"/>
<protein>
    <submittedName>
        <fullName evidence="1">Uncharacterized protein</fullName>
    </submittedName>
</protein>
<dbReference type="EMBL" id="AP035785">
    <property type="protein sequence ID" value="BFO71721.1"/>
    <property type="molecule type" value="Genomic_DNA"/>
</dbReference>
<accession>A0AB33IUV5</accession>
<gene>
    <name evidence="1" type="ORF">GTC17253_16870</name>
</gene>
<organism evidence="1">
    <name type="scientific">Prevotella sp. GTC17253</name>
    <dbReference type="NCBI Taxonomy" id="3236793"/>
    <lineage>
        <taxon>Bacteria</taxon>
        <taxon>Pseudomonadati</taxon>
        <taxon>Bacteroidota</taxon>
        <taxon>Bacteroidia</taxon>
        <taxon>Bacteroidales</taxon>
        <taxon>Prevotellaceae</taxon>
        <taxon>Prevotella</taxon>
    </lineage>
</organism>
<reference evidence="1" key="1">
    <citation type="submission" date="2024-07" db="EMBL/GenBank/DDBJ databases">
        <title>Complete genome sequence of Prevotella sp. YM-2024 GTC17253.</title>
        <authorList>
            <person name="Hayashi M."/>
            <person name="Muto Y."/>
            <person name="Tanaka K."/>
            <person name="Niwa H."/>
        </authorList>
    </citation>
    <scope>NUCLEOTIDE SEQUENCE</scope>
    <source>
        <strain evidence="1">GTC17253</strain>
    </source>
</reference>
<proteinExistence type="predicted"/>
<evidence type="ECO:0000313" key="1">
    <source>
        <dbReference type="EMBL" id="BFO71721.1"/>
    </source>
</evidence>